<dbReference type="InterPro" id="IPR016039">
    <property type="entry name" value="Thiolase-like"/>
</dbReference>
<name>A0ABQ5ZXN2_9GAMM</name>
<reference evidence="2" key="1">
    <citation type="journal article" date="2019" name="Int. J. Syst. Evol. Microbiol.">
        <title>The Global Catalogue of Microorganisms (GCM) 10K type strain sequencing project: providing services to taxonomists for standard genome sequencing and annotation.</title>
        <authorList>
            <consortium name="The Broad Institute Genomics Platform"/>
            <consortium name="The Broad Institute Genome Sequencing Center for Infectious Disease"/>
            <person name="Wu L."/>
            <person name="Ma J."/>
        </authorList>
    </citation>
    <scope>NUCLEOTIDE SEQUENCE [LARGE SCALE GENOMIC DNA]</scope>
    <source>
        <strain evidence="2">NBRC 100033</strain>
    </source>
</reference>
<protein>
    <recommendedName>
        <fullName evidence="3">Acetyl-CoA C-acetyltransferase</fullName>
    </recommendedName>
</protein>
<evidence type="ECO:0008006" key="3">
    <source>
        <dbReference type="Google" id="ProtNLM"/>
    </source>
</evidence>
<gene>
    <name evidence="1" type="ORF">GCM10007878_05320</name>
</gene>
<dbReference type="Proteomes" id="UP001156682">
    <property type="component" value="Unassembled WGS sequence"/>
</dbReference>
<organism evidence="1 2">
    <name type="scientific">Marinospirillum insulare</name>
    <dbReference type="NCBI Taxonomy" id="217169"/>
    <lineage>
        <taxon>Bacteria</taxon>
        <taxon>Pseudomonadati</taxon>
        <taxon>Pseudomonadota</taxon>
        <taxon>Gammaproteobacteria</taxon>
        <taxon>Oceanospirillales</taxon>
        <taxon>Oceanospirillaceae</taxon>
        <taxon>Marinospirillum</taxon>
    </lineage>
</organism>
<sequence>MHQAFIIASGGCQDGIGSLEALQAAVKQVSEAGIKLERLVIDPLSVAWDSPLEENHFRTGCGPLEALAYAQTQLREGAFEAVLIEGTDAVKTGYPRNERLALMEIYGKDYPITEAYTDLAKQFCHEEGMTFDQFRHLRDLVFENLSQSAPNKTPDASWFQSQTELFRGVDCANPYTDYSGGLLLTRDDLLTKLDLSEPLIEVAGVGIGYAQGDGIDYLDELATYWHLEKALYYANLEAELNFAEEFNQGKALLEAYTCYPVVPLALLLHGGFVNSWQSLPAWLQKHSLTLKGGMNLNRAPWNLPALRALIEMTQALATSDKHLGGVQGNGGLGYKQGFAILRRNA</sequence>
<accession>A0ABQ5ZXN2</accession>
<evidence type="ECO:0000313" key="1">
    <source>
        <dbReference type="EMBL" id="GLR63097.1"/>
    </source>
</evidence>
<comment type="caution">
    <text evidence="1">The sequence shown here is derived from an EMBL/GenBank/DDBJ whole genome shotgun (WGS) entry which is preliminary data.</text>
</comment>
<dbReference type="Gene3D" id="3.40.47.10">
    <property type="match status" value="1"/>
</dbReference>
<keyword evidence="2" id="KW-1185">Reference proteome</keyword>
<evidence type="ECO:0000313" key="2">
    <source>
        <dbReference type="Proteomes" id="UP001156682"/>
    </source>
</evidence>
<proteinExistence type="predicted"/>
<dbReference type="RefSeq" id="WP_027850215.1">
    <property type="nucleotide sequence ID" value="NZ_BSOR01000011.1"/>
</dbReference>
<dbReference type="EMBL" id="BSOR01000011">
    <property type="protein sequence ID" value="GLR63097.1"/>
    <property type="molecule type" value="Genomic_DNA"/>
</dbReference>